<organism evidence="1 2">
    <name type="scientific">Roseomonas elaeocarpi</name>
    <dbReference type="NCBI Taxonomy" id="907779"/>
    <lineage>
        <taxon>Bacteria</taxon>
        <taxon>Pseudomonadati</taxon>
        <taxon>Pseudomonadota</taxon>
        <taxon>Alphaproteobacteria</taxon>
        <taxon>Acetobacterales</taxon>
        <taxon>Roseomonadaceae</taxon>
        <taxon>Roseomonas</taxon>
    </lineage>
</organism>
<dbReference type="RefSeq" id="WP_377043627.1">
    <property type="nucleotide sequence ID" value="NZ_JBHLUN010000005.1"/>
</dbReference>
<protein>
    <submittedName>
        <fullName evidence="1">Uncharacterized protein</fullName>
    </submittedName>
</protein>
<comment type="caution">
    <text evidence="1">The sequence shown here is derived from an EMBL/GenBank/DDBJ whole genome shotgun (WGS) entry which is preliminary data.</text>
</comment>
<dbReference type="Gene3D" id="2.160.10.10">
    <property type="entry name" value="Hexapeptide repeat proteins"/>
    <property type="match status" value="1"/>
</dbReference>
<gene>
    <name evidence="1" type="ORF">ACFFGY_06520</name>
</gene>
<dbReference type="EMBL" id="JBHLUN010000005">
    <property type="protein sequence ID" value="MFC0407897.1"/>
    <property type="molecule type" value="Genomic_DNA"/>
</dbReference>
<sequence>MIVSETDFRVSVRATREFRDMLRDNRIFTDDRLGQDRWAHEPVVTFNKDCEIEPYTGFFRGEALCSFGAFSYSWTPVPPRFTAGRYCSIAGGVRFPGAEHPVGALSTSPVFYDRKASFVAAAMEDMGYGSPWGKMPFKDKPFPSIGNDVWLTAEAALGPGVHVGNGTVVMRAAMVTRSLPAYRLAGGMPATADKLRFDGDLGDRLLATEWWQYSPADLKTLPVANPTAFVEAWEGLNTKPDPWTPPKLRVWAEVQRIA</sequence>
<proteinExistence type="predicted"/>
<evidence type="ECO:0000313" key="1">
    <source>
        <dbReference type="EMBL" id="MFC0407897.1"/>
    </source>
</evidence>
<accession>A0ABV6JRH6</accession>
<dbReference type="SUPFAM" id="SSF51161">
    <property type="entry name" value="Trimeric LpxA-like enzymes"/>
    <property type="match status" value="1"/>
</dbReference>
<name>A0ABV6JRH6_9PROT</name>
<dbReference type="Proteomes" id="UP001589865">
    <property type="component" value="Unassembled WGS sequence"/>
</dbReference>
<dbReference type="InterPro" id="IPR011004">
    <property type="entry name" value="Trimer_LpxA-like_sf"/>
</dbReference>
<evidence type="ECO:0000313" key="2">
    <source>
        <dbReference type="Proteomes" id="UP001589865"/>
    </source>
</evidence>
<reference evidence="1 2" key="1">
    <citation type="submission" date="2024-09" db="EMBL/GenBank/DDBJ databases">
        <authorList>
            <person name="Sun Q."/>
            <person name="Mori K."/>
        </authorList>
    </citation>
    <scope>NUCLEOTIDE SEQUENCE [LARGE SCALE GENOMIC DNA]</scope>
    <source>
        <strain evidence="1 2">TBRC 5777</strain>
    </source>
</reference>
<keyword evidence="2" id="KW-1185">Reference proteome</keyword>